<name>A0AAU7DSU5_9BACT</name>
<gene>
    <name evidence="6" type="ORF">P8935_12270</name>
</gene>
<organism evidence="6">
    <name type="scientific">Telmatobacter sp. DSM 110680</name>
    <dbReference type="NCBI Taxonomy" id="3036704"/>
    <lineage>
        <taxon>Bacteria</taxon>
        <taxon>Pseudomonadati</taxon>
        <taxon>Acidobacteriota</taxon>
        <taxon>Terriglobia</taxon>
        <taxon>Terriglobales</taxon>
        <taxon>Acidobacteriaceae</taxon>
        <taxon>Telmatobacter</taxon>
    </lineage>
</organism>
<sequence>MFTNQTKTSKSSSMSKWFGRIPWLVIPVLLLSFSIANAQQLTATLSGITADQTEARVPGAKVVVTNESTGDVRETKSDGQGFFSVTALIPGTYKVTITAKSFATWEENSILLNQGDSRTIPNIHLKIGSEATAVTVISGADAEIPVDTAEVSATLNNELVDSATLTGRNAAELIKMMPGVTFNNGGNAGSGYNSQVTGTNNGPAGSFSANGTQPYGSTDVYLDGANLIDPGNAGTQVANINQDMTDSVKYLSASYGAEYAKGPAVLQAFSKSGGQKFHGEGYLYARNTGIGYANDWYNKASQIAAADAPGALPSVIAKKNTLTPQSFYYIGGNVGGPVFFPHFNHNRDKLFFWAGYEYMDQHPYNAPVNMNVPTADQRKGDYRNTGIDPHVLSTYSPTYTLPCSNTGAWDEGCSDKTISPWNVAGQDYSNLSPYFDPNGVILDNLNPAPNATPGATNGWNNYTFSPTTPQNRWEVTGKVTYAFNDNNKLWGSYTLQEETDSHPLSIWWAPTWTIPYPSEPIGKETAHVYLANYTHVFSATTTNEVVFAYSEFINDNSLSNVSASSRSKLGFPAQSLFGTPKTDQIPNSTGGWNSGLTEINEFDFNSGIYGKGTFGKTSKAPSIADTFTKIIRTHSVKAGFYWDTQANLQANGSPINGNYDFENWGYTTTQNMTLDRLMGRVENYSENNTDVVPDITWHQWSLWAQDSWKASRKLTLNIGLRADHVGQWYDTLGGTQVWDPASYVNTANPPANTGILWNKLNSKIPASGWKSQLFLYNPRLGFAYDVMGTGRTVVRAGFGTYRYQVSSNDASGAMNGPLGSFGYGSSNVGVNGFYGYNIQGGLICMHPDPGGLAGSCSGPTAVTKQLPVPQGLNQVGADIHVDKEGDNKVPYADTFSFGVAQALPGHTVMEVSYVGSASRNQLLNGSNGHIEDANTVPFGAFFTPDPKSGTYWNTSPIAANCVSPCAGANTNDWRPLNNYGHVFIQTHGGYANYNSLQVSAQKQSGNLYMFTNFTFGKVLGTRDGSTSNGNGNGPVVNPFNLDANYGPLEYDHTKVYNLSLSYKLPKPIHNNWALGELINGWQLSNYTTYQDGAPYQTTSPNMNMTYQQYQCSGPSDPTPGCAGKSAGSTTAQPTVITMPIPATAEGGNTTTSIGTTTWFGSNQYENGIQPLVVCDPRKNLLKGQYFNPNCFAAPLPPTATSVGQNGQTIWPYIRTPHYFGSDLAIFKAFRVTDAQRVEVRISATNFLNHPNAQFGLAGNADNQLVFNGVSTGSALTYNSNSATSGIPQNKVGYRWMQFAAKYYF</sequence>
<dbReference type="InterPro" id="IPR036942">
    <property type="entry name" value="Beta-barrel_TonB_sf"/>
</dbReference>
<dbReference type="EMBL" id="CP121196">
    <property type="protein sequence ID" value="XBH20068.1"/>
    <property type="molecule type" value="Genomic_DNA"/>
</dbReference>
<keyword evidence="6" id="KW-0121">Carboxypeptidase</keyword>
<dbReference type="GO" id="GO:0004180">
    <property type="term" value="F:carboxypeptidase activity"/>
    <property type="evidence" value="ECO:0007669"/>
    <property type="project" value="UniProtKB-KW"/>
</dbReference>
<feature type="domain" description="TonB-dependent transporter Oar-like beta-barrel" evidence="5">
    <location>
        <begin position="270"/>
        <end position="1254"/>
    </location>
</feature>
<dbReference type="InterPro" id="IPR057601">
    <property type="entry name" value="Oar-like_b-barrel"/>
</dbReference>
<proteinExistence type="predicted"/>
<dbReference type="GO" id="GO:0009279">
    <property type="term" value="C:cell outer membrane"/>
    <property type="evidence" value="ECO:0007669"/>
    <property type="project" value="UniProtKB-SubCell"/>
</dbReference>
<evidence type="ECO:0000259" key="4">
    <source>
        <dbReference type="Pfam" id="PF07715"/>
    </source>
</evidence>
<dbReference type="InterPro" id="IPR008969">
    <property type="entry name" value="CarboxyPept-like_regulatory"/>
</dbReference>
<accession>A0AAU7DSU5</accession>
<keyword evidence="2" id="KW-0472">Membrane</keyword>
<feature type="domain" description="TonB-dependent receptor plug" evidence="4">
    <location>
        <begin position="166"/>
        <end position="262"/>
    </location>
</feature>
<dbReference type="Gene3D" id="2.40.170.20">
    <property type="entry name" value="TonB-dependent receptor, beta-barrel domain"/>
    <property type="match status" value="1"/>
</dbReference>
<evidence type="ECO:0000256" key="1">
    <source>
        <dbReference type="ARBA" id="ARBA00004442"/>
    </source>
</evidence>
<keyword evidence="6" id="KW-0645">Protease</keyword>
<dbReference type="Pfam" id="PF07715">
    <property type="entry name" value="Plug"/>
    <property type="match status" value="1"/>
</dbReference>
<dbReference type="RefSeq" id="WP_348265293.1">
    <property type="nucleotide sequence ID" value="NZ_CP121196.1"/>
</dbReference>
<dbReference type="SUPFAM" id="SSF49464">
    <property type="entry name" value="Carboxypeptidase regulatory domain-like"/>
    <property type="match status" value="1"/>
</dbReference>
<dbReference type="Pfam" id="PF13620">
    <property type="entry name" value="CarboxypepD_reg"/>
    <property type="match status" value="1"/>
</dbReference>
<dbReference type="Pfam" id="PF25183">
    <property type="entry name" value="OMP_b-brl_4"/>
    <property type="match status" value="1"/>
</dbReference>
<dbReference type="InterPro" id="IPR012910">
    <property type="entry name" value="Plug_dom"/>
</dbReference>
<evidence type="ECO:0000256" key="2">
    <source>
        <dbReference type="ARBA" id="ARBA00023136"/>
    </source>
</evidence>
<evidence type="ECO:0000256" key="3">
    <source>
        <dbReference type="ARBA" id="ARBA00023237"/>
    </source>
</evidence>
<protein>
    <submittedName>
        <fullName evidence="6">Carboxypeptidase regulatory-like domain-containing protein</fullName>
    </submittedName>
</protein>
<evidence type="ECO:0000259" key="5">
    <source>
        <dbReference type="Pfam" id="PF25183"/>
    </source>
</evidence>
<dbReference type="Gene3D" id="2.60.40.1120">
    <property type="entry name" value="Carboxypeptidase-like, regulatory domain"/>
    <property type="match status" value="1"/>
</dbReference>
<comment type="subcellular location">
    <subcellularLocation>
        <location evidence="1">Cell outer membrane</location>
    </subcellularLocation>
</comment>
<keyword evidence="6" id="KW-0378">Hydrolase</keyword>
<dbReference type="SUPFAM" id="SSF56935">
    <property type="entry name" value="Porins"/>
    <property type="match status" value="1"/>
</dbReference>
<evidence type="ECO:0000313" key="6">
    <source>
        <dbReference type="EMBL" id="XBH20068.1"/>
    </source>
</evidence>
<keyword evidence="3" id="KW-0998">Cell outer membrane</keyword>
<reference evidence="6" key="1">
    <citation type="submission" date="2023-03" db="EMBL/GenBank/DDBJ databases">
        <title>Edaphobacter sp.</title>
        <authorList>
            <person name="Huber K.J."/>
            <person name="Papendorf J."/>
            <person name="Pilke C."/>
            <person name="Bunk B."/>
            <person name="Sproeer C."/>
            <person name="Pester M."/>
        </authorList>
    </citation>
    <scope>NUCLEOTIDE SEQUENCE</scope>
    <source>
        <strain evidence="6">DSM 110680</strain>
    </source>
</reference>